<dbReference type="Proteomes" id="UP001596113">
    <property type="component" value="Unassembled WGS sequence"/>
</dbReference>
<protein>
    <submittedName>
        <fullName evidence="1">DUF4127 family protein</fullName>
    </submittedName>
</protein>
<accession>A0ABW0HMP5</accession>
<comment type="caution">
    <text evidence="1">The sequence shown here is derived from an EMBL/GenBank/DDBJ whole genome shotgun (WGS) entry which is preliminary data.</text>
</comment>
<keyword evidence="2" id="KW-1185">Reference proteome</keyword>
<reference evidence="2" key="1">
    <citation type="journal article" date="2019" name="Int. J. Syst. Evol. Microbiol.">
        <title>The Global Catalogue of Microorganisms (GCM) 10K type strain sequencing project: providing services to taxonomists for standard genome sequencing and annotation.</title>
        <authorList>
            <consortium name="The Broad Institute Genomics Platform"/>
            <consortium name="The Broad Institute Genome Sequencing Center for Infectious Disease"/>
            <person name="Wu L."/>
            <person name="Ma J."/>
        </authorList>
    </citation>
    <scope>NUCLEOTIDE SEQUENCE [LARGE SCALE GENOMIC DNA]</scope>
    <source>
        <strain evidence="2">CGMCC 1.18575</strain>
    </source>
</reference>
<organism evidence="1 2">
    <name type="scientific">Cohnella soli</name>
    <dbReference type="NCBI Taxonomy" id="425005"/>
    <lineage>
        <taxon>Bacteria</taxon>
        <taxon>Bacillati</taxon>
        <taxon>Bacillota</taxon>
        <taxon>Bacilli</taxon>
        <taxon>Bacillales</taxon>
        <taxon>Paenibacillaceae</taxon>
        <taxon>Cohnella</taxon>
    </lineage>
</organism>
<proteinExistence type="predicted"/>
<name>A0ABW0HMP5_9BACL</name>
<dbReference type="EMBL" id="JBHSMI010000013">
    <property type="protein sequence ID" value="MFC5402490.1"/>
    <property type="molecule type" value="Genomic_DNA"/>
</dbReference>
<dbReference type="InterPro" id="IPR025394">
    <property type="entry name" value="DUF4127"/>
</dbReference>
<evidence type="ECO:0000313" key="2">
    <source>
        <dbReference type="Proteomes" id="UP001596113"/>
    </source>
</evidence>
<sequence>MKKIVYVPLDERPCNYQYPLDLAGMTDVRLVAPGLEMLGDKKEAADVGRLAEWLKEAATDADYVLASIDMLAYGGIVPSRLHGWTPEQCASRLQLLRELKKQRPELRIFAFNLIMRAPAYSSSEEEPDYYAEYGRELYDYGRLGDKEERGALAGDEAAELENLQHRIPPEVLADFLGRRRTNASINEMAIDLANEGAIDFLIIPLDDNSPYGYTSADQRRLAAKVERLGLYDRVHIYPGADEIGCTLFARMFGEIKGFVPQFRVRFSSTLGPSCVPKYEDRTLNESIKAHITAAGGIIADSADAPDIYLMVHSPAVSQIDMAETTDPYDRRHRSYFSEINLREFVQAIRHYASHGRLIALADVSLCNGGDDSLMSTLGKAGLLNDISCYAAWNTSGNSLGTVISHAVIEAYLRDLSGHANTEVVGDARQKSRQYYAYRLLEDWGYQAVVRQNICDNELKALGGEYFNLAHVQKEVESVIQDKLEQFSKMRLSGLGNFEVSDVRLPWRRMFEVGFRLKIN</sequence>
<evidence type="ECO:0000313" key="1">
    <source>
        <dbReference type="EMBL" id="MFC5402490.1"/>
    </source>
</evidence>
<dbReference type="RefSeq" id="WP_378130991.1">
    <property type="nucleotide sequence ID" value="NZ_JBHSMI010000013.1"/>
</dbReference>
<dbReference type="Pfam" id="PF13552">
    <property type="entry name" value="DUF4127"/>
    <property type="match status" value="1"/>
</dbReference>
<gene>
    <name evidence="1" type="ORF">ACFPOF_07045</name>
</gene>